<accession>A0A8J5C994</accession>
<dbReference type="AlphaFoldDB" id="A0A8J5C994"/>
<feature type="transmembrane region" description="Helical" evidence="2">
    <location>
        <begin position="266"/>
        <end position="286"/>
    </location>
</feature>
<feature type="transmembrane region" description="Helical" evidence="2">
    <location>
        <begin position="342"/>
        <end position="363"/>
    </location>
</feature>
<feature type="region of interest" description="Disordered" evidence="1">
    <location>
        <begin position="48"/>
        <end position="70"/>
    </location>
</feature>
<feature type="compositionally biased region" description="Low complexity" evidence="1">
    <location>
        <begin position="165"/>
        <end position="175"/>
    </location>
</feature>
<feature type="transmembrane region" description="Helical" evidence="2">
    <location>
        <begin position="407"/>
        <end position="426"/>
    </location>
</feature>
<feature type="region of interest" description="Disordered" evidence="1">
    <location>
        <begin position="120"/>
        <end position="150"/>
    </location>
</feature>
<keyword evidence="2" id="KW-1133">Transmembrane helix</keyword>
<dbReference type="PANTHER" id="PTHR35310:SF1">
    <property type="entry name" value="CELL WALL INTEGRITY_STRESS RESPONSE COMPONENT-LIKE PROTEIN"/>
    <property type="match status" value="1"/>
</dbReference>
<organism evidence="4 5">
    <name type="scientific">Zingiber officinale</name>
    <name type="common">Ginger</name>
    <name type="synonym">Amomum zingiber</name>
    <dbReference type="NCBI Taxonomy" id="94328"/>
    <lineage>
        <taxon>Eukaryota</taxon>
        <taxon>Viridiplantae</taxon>
        <taxon>Streptophyta</taxon>
        <taxon>Embryophyta</taxon>
        <taxon>Tracheophyta</taxon>
        <taxon>Spermatophyta</taxon>
        <taxon>Magnoliopsida</taxon>
        <taxon>Liliopsida</taxon>
        <taxon>Zingiberales</taxon>
        <taxon>Zingiberaceae</taxon>
        <taxon>Zingiber</taxon>
    </lineage>
</organism>
<protein>
    <submittedName>
        <fullName evidence="4">Uncharacterized protein</fullName>
    </submittedName>
</protein>
<feature type="transmembrane region" description="Helical" evidence="2">
    <location>
        <begin position="375"/>
        <end position="395"/>
    </location>
</feature>
<reference evidence="4 5" key="1">
    <citation type="submission" date="2020-08" db="EMBL/GenBank/DDBJ databases">
        <title>Plant Genome Project.</title>
        <authorList>
            <person name="Zhang R.-G."/>
        </authorList>
    </citation>
    <scope>NUCLEOTIDE SEQUENCE [LARGE SCALE GENOMIC DNA]</scope>
    <source>
        <tissue evidence="4">Rhizome</tissue>
    </source>
</reference>
<keyword evidence="3" id="KW-0732">Signal</keyword>
<feature type="chain" id="PRO_5035144939" evidence="3">
    <location>
        <begin position="26"/>
        <end position="445"/>
    </location>
</feature>
<proteinExistence type="predicted"/>
<dbReference type="EMBL" id="JACMSC010000021">
    <property type="protein sequence ID" value="KAG6470047.1"/>
    <property type="molecule type" value="Genomic_DNA"/>
</dbReference>
<sequence length="445" mass="47938">MAASLPSSIAVLLLLLFLHSSFTLCSSSADATGSSSKPQKAKLLIRTSVDKEDGAERGQNPAAPKKNPILVAKNQTKLLKPKKANSTATAAASAKVKLGKSFNATLKASNSTKLLDAAKLSKANSTKSSKDKLKSSNSAANSTKSSKKLGFDSSIAKNKIESSVKVPKAQQPAKEAPAKKPPTVKEKVKTAAKQGAKTEELAAGMEMEDELDDGTDLISDFRELPSRLFPDLERLSTTSKAYISAANKGIAEGVKPYVGKSFAPKVAPVLSSLFLVPPLLLLALLFRRLRAYLSLHRLLLFTQAYLAIYFGTLALTALATGLEPLRFFYATSPASYTWMQAAQTMGYLIYLVLQLSDLVSLFSRFEDSPATSSRSLALAQMVIGLAVGIHYYAAVFHRAVNGEPPRVNWRVHGIYATCFLAICTCARADRRKKAYYDCGEDGKKN</sequence>
<feature type="compositionally biased region" description="Low complexity" evidence="1">
    <location>
        <begin position="135"/>
        <end position="144"/>
    </location>
</feature>
<name>A0A8J5C994_ZINOF</name>
<dbReference type="Proteomes" id="UP000734854">
    <property type="component" value="Unassembled WGS sequence"/>
</dbReference>
<dbReference type="PANTHER" id="PTHR35310">
    <property type="entry name" value="CELL WALL INTEGRITY/STRESS RESPONSE COMPONENT-LIKE PROTEIN"/>
    <property type="match status" value="1"/>
</dbReference>
<evidence type="ECO:0000256" key="1">
    <source>
        <dbReference type="SAM" id="MobiDB-lite"/>
    </source>
</evidence>
<dbReference type="OrthoDB" id="2020776at2759"/>
<evidence type="ECO:0000313" key="5">
    <source>
        <dbReference type="Proteomes" id="UP000734854"/>
    </source>
</evidence>
<feature type="transmembrane region" description="Helical" evidence="2">
    <location>
        <begin position="298"/>
        <end position="322"/>
    </location>
</feature>
<keyword evidence="2" id="KW-0812">Transmembrane</keyword>
<evidence type="ECO:0000313" key="4">
    <source>
        <dbReference type="EMBL" id="KAG6470047.1"/>
    </source>
</evidence>
<keyword evidence="5" id="KW-1185">Reference proteome</keyword>
<evidence type="ECO:0000256" key="2">
    <source>
        <dbReference type="SAM" id="Phobius"/>
    </source>
</evidence>
<evidence type="ECO:0000256" key="3">
    <source>
        <dbReference type="SAM" id="SignalP"/>
    </source>
</evidence>
<feature type="region of interest" description="Disordered" evidence="1">
    <location>
        <begin position="162"/>
        <end position="197"/>
    </location>
</feature>
<comment type="caution">
    <text evidence="4">The sequence shown here is derived from an EMBL/GenBank/DDBJ whole genome shotgun (WGS) entry which is preliminary data.</text>
</comment>
<keyword evidence="2" id="KW-0472">Membrane</keyword>
<feature type="signal peptide" evidence="3">
    <location>
        <begin position="1"/>
        <end position="25"/>
    </location>
</feature>
<gene>
    <name evidence="4" type="ORF">ZIOFF_071064</name>
</gene>